<dbReference type="GO" id="GO:0003723">
    <property type="term" value="F:RNA binding"/>
    <property type="evidence" value="ECO:0007669"/>
    <property type="project" value="InterPro"/>
</dbReference>
<feature type="binding site" evidence="3">
    <location>
        <position position="136"/>
    </location>
    <ligand>
        <name>S-adenosyl-L-methionine</name>
        <dbReference type="ChEBI" id="CHEBI:59789"/>
    </ligand>
</feature>
<keyword evidence="3" id="KW-0963">Cytoplasm</keyword>
<dbReference type="Gene3D" id="3.40.1280.10">
    <property type="match status" value="1"/>
</dbReference>
<dbReference type="Gene3D" id="3.30.1330.30">
    <property type="match status" value="1"/>
</dbReference>
<dbReference type="RefSeq" id="WP_155317923.1">
    <property type="nucleotide sequence ID" value="NZ_AP021874.1"/>
</dbReference>
<reference evidence="5 6" key="1">
    <citation type="submission" date="2019-11" db="EMBL/GenBank/DDBJ databases">
        <title>Comparative genomics of hydrocarbon-degrading Desulfosarcina strains.</title>
        <authorList>
            <person name="Watanabe M."/>
            <person name="Kojima H."/>
            <person name="Fukui M."/>
        </authorList>
    </citation>
    <scope>NUCLEOTIDE SEQUENCE [LARGE SCALE GENOMIC DNA]</scope>
    <source>
        <strain evidence="5 6">PL12</strain>
    </source>
</reference>
<dbReference type="EMBL" id="AP021874">
    <property type="protein sequence ID" value="BBO69936.1"/>
    <property type="molecule type" value="Genomic_DNA"/>
</dbReference>
<keyword evidence="2 3" id="KW-0808">Transferase</keyword>
<dbReference type="InterPro" id="IPR029063">
    <property type="entry name" value="SAM-dependent_MTases_sf"/>
</dbReference>
<gene>
    <name evidence="3" type="primary">rsmG</name>
    <name evidence="5" type="ORF">DSCA_38660</name>
</gene>
<dbReference type="PANTHER" id="PTHR43191">
    <property type="entry name" value="RRNA METHYLTRANSFERASE 3"/>
    <property type="match status" value="1"/>
</dbReference>
<comment type="function">
    <text evidence="3">Specifically methylates the N7 position of a guanine in 16S rRNA.</text>
</comment>
<protein>
    <recommendedName>
        <fullName evidence="3">Ribosomal RNA small subunit methyltransferase G</fullName>
        <ecNumber evidence="3">2.1.1.-</ecNumber>
    </recommendedName>
    <alternativeName>
        <fullName evidence="3">16S rRNA 7-methylguanosine methyltransferase</fullName>
        <shortName evidence="3">16S rRNA m7G methyltransferase</shortName>
    </alternativeName>
</protein>
<dbReference type="AlphaFoldDB" id="A0A5K7YL43"/>
<comment type="similarity">
    <text evidence="3">Belongs to the methyltransferase superfamily. RNA methyltransferase RsmG family.</text>
</comment>
<dbReference type="CDD" id="cd18095">
    <property type="entry name" value="SpoU-like_rRNA-MTase"/>
    <property type="match status" value="1"/>
</dbReference>
<feature type="binding site" evidence="3">
    <location>
        <position position="71"/>
    </location>
    <ligand>
        <name>S-adenosyl-L-methionine</name>
        <dbReference type="ChEBI" id="CHEBI:59789"/>
    </ligand>
</feature>
<dbReference type="KEGG" id="dalk:DSCA_38660"/>
<comment type="subcellular location">
    <subcellularLocation>
        <location evidence="3">Cytoplasm</location>
    </subcellularLocation>
</comment>
<dbReference type="GO" id="GO:0005737">
    <property type="term" value="C:cytoplasm"/>
    <property type="evidence" value="ECO:0007669"/>
    <property type="project" value="UniProtKB-SubCell"/>
</dbReference>
<dbReference type="PANTHER" id="PTHR43191:SF2">
    <property type="entry name" value="RRNA METHYLTRANSFERASE 3, MITOCHONDRIAL"/>
    <property type="match status" value="1"/>
</dbReference>
<dbReference type="NCBIfam" id="TIGR00138">
    <property type="entry name" value="rsmG_gidB"/>
    <property type="match status" value="1"/>
</dbReference>
<evidence type="ECO:0000313" key="6">
    <source>
        <dbReference type="Proteomes" id="UP000427906"/>
    </source>
</evidence>
<dbReference type="Gene3D" id="3.40.50.150">
    <property type="entry name" value="Vaccinia Virus protein VP39"/>
    <property type="match status" value="1"/>
</dbReference>
<dbReference type="InterPro" id="IPR003682">
    <property type="entry name" value="rRNA_ssu_MeTfrase_G"/>
</dbReference>
<dbReference type="SUPFAM" id="SSF75217">
    <property type="entry name" value="alpha/beta knot"/>
    <property type="match status" value="1"/>
</dbReference>
<dbReference type="HAMAP" id="MF_00074">
    <property type="entry name" value="16SrRNA_methyltr_G"/>
    <property type="match status" value="1"/>
</dbReference>
<evidence type="ECO:0000259" key="4">
    <source>
        <dbReference type="Pfam" id="PF00588"/>
    </source>
</evidence>
<name>A0A5K7YL43_9BACT</name>
<feature type="domain" description="tRNA/rRNA methyltransferase SpoU type" evidence="4">
    <location>
        <begin position="335"/>
        <end position="462"/>
    </location>
</feature>
<dbReference type="Pfam" id="PF00588">
    <property type="entry name" value="SpoU_methylase"/>
    <property type="match status" value="1"/>
</dbReference>
<sequence>MDALLRRCGIRLTPGQLGQLWVYHQLLRRFDAELNLTRIHNFENMVVKLYADSILPAIEYTHLPSPLLDLGTGPGMPGIPLAIFRPDLQLLLADSRTQRTDFLKTAVSQMGLPGIEVVERGIAPDFDRPVAGVITRAVEPMADTLARVAGCLQQNGSVIFMKGPACDEEIRAAATAFPADYELTDDIAYRIPHTPHQRRLVIFRRKVAPEQTVRAVSRHRIRIIESESNAVFKDLKKLHSGRGVKKLGRTLVCGQRLIEEVLERSPQRCRAWISRGDRQPPPDHAPVPMEWYQLSPELFQILDLFATRTPMVLYDTPTPATWRPAEPAPSGCSLLVPFQDPENVGAVIRSAVAFDVGRIILLAESANPFHPKAIRSSSGTVFSARLLQGPPLSEIPRDLPVIALAASGQPLAATRFPHAFALLAGMEGPGLPPRWQANAVAIPMNPEVESLNAAVATAIALYEWRRSLK</sequence>
<dbReference type="OrthoDB" id="9808773at2"/>
<dbReference type="Pfam" id="PF02527">
    <property type="entry name" value="GidB"/>
    <property type="match status" value="1"/>
</dbReference>
<dbReference type="InterPro" id="IPR029064">
    <property type="entry name" value="Ribosomal_eL30-like_sf"/>
</dbReference>
<dbReference type="InterPro" id="IPR029026">
    <property type="entry name" value="tRNA_m1G_MTases_N"/>
</dbReference>
<keyword evidence="6" id="KW-1185">Reference proteome</keyword>
<keyword evidence="3" id="KW-0698">rRNA processing</keyword>
<evidence type="ECO:0000256" key="2">
    <source>
        <dbReference type="ARBA" id="ARBA00022679"/>
    </source>
</evidence>
<evidence type="ECO:0000313" key="5">
    <source>
        <dbReference type="EMBL" id="BBO69936.1"/>
    </source>
</evidence>
<proteinExistence type="inferred from homology"/>
<comment type="caution">
    <text evidence="3">Lacks conserved residue(s) required for the propagation of feature annotation.</text>
</comment>
<evidence type="ECO:0000256" key="1">
    <source>
        <dbReference type="ARBA" id="ARBA00022603"/>
    </source>
</evidence>
<dbReference type="InterPro" id="IPR051259">
    <property type="entry name" value="rRNA_Methyltransferase"/>
</dbReference>
<dbReference type="SUPFAM" id="SSF53335">
    <property type="entry name" value="S-adenosyl-L-methionine-dependent methyltransferases"/>
    <property type="match status" value="1"/>
</dbReference>
<dbReference type="SUPFAM" id="SSF55315">
    <property type="entry name" value="L30e-like"/>
    <property type="match status" value="1"/>
</dbReference>
<organism evidence="5 6">
    <name type="scientific">Desulfosarcina alkanivorans</name>
    <dbReference type="NCBI Taxonomy" id="571177"/>
    <lineage>
        <taxon>Bacteria</taxon>
        <taxon>Pseudomonadati</taxon>
        <taxon>Thermodesulfobacteriota</taxon>
        <taxon>Desulfobacteria</taxon>
        <taxon>Desulfobacterales</taxon>
        <taxon>Desulfosarcinaceae</taxon>
        <taxon>Desulfosarcina</taxon>
    </lineage>
</organism>
<accession>A0A5K7YL43</accession>
<feature type="binding site" evidence="3">
    <location>
        <position position="76"/>
    </location>
    <ligand>
        <name>S-adenosyl-L-methionine</name>
        <dbReference type="ChEBI" id="CHEBI:59789"/>
    </ligand>
</feature>
<dbReference type="EC" id="2.1.1.-" evidence="3"/>
<dbReference type="Proteomes" id="UP000427906">
    <property type="component" value="Chromosome"/>
</dbReference>
<dbReference type="GO" id="GO:0070043">
    <property type="term" value="F:rRNA (guanine-N7-)-methyltransferase activity"/>
    <property type="evidence" value="ECO:0007669"/>
    <property type="project" value="UniProtKB-UniRule"/>
</dbReference>
<keyword evidence="3" id="KW-0949">S-adenosyl-L-methionine</keyword>
<dbReference type="InterPro" id="IPR001537">
    <property type="entry name" value="SpoU_MeTrfase"/>
</dbReference>
<evidence type="ECO:0000256" key="3">
    <source>
        <dbReference type="HAMAP-Rule" id="MF_00074"/>
    </source>
</evidence>
<dbReference type="InterPro" id="IPR029028">
    <property type="entry name" value="Alpha/beta_knot_MTases"/>
</dbReference>
<keyword evidence="1 3" id="KW-0489">Methyltransferase</keyword>